<proteinExistence type="predicted"/>
<sequence length="203" mass="23067">MEMPKTKPLEREEFGYTKAKGNIYGLPPSTSEVEAGKVCPPENLREECRRGGGGMPFSTQFPAPHHVGIRAFGDHPNILNNYNHAGTDGWAEEEEQETGEREMSTQDRILYCAMHVQDFGLSEAQIKWNEKLMKVLYGRATPITYNGHFAPFNNKVLEAYDNKRYLYCCQCNTELTKEQTACENQSCSIFESGLKLHAYTQLK</sequence>
<comment type="caution">
    <text evidence="1">The sequence shown here is derived from an EMBL/GenBank/DDBJ whole genome shotgun (WGS) entry which is preliminary data.</text>
</comment>
<dbReference type="Proteomes" id="UP001176961">
    <property type="component" value="Unassembled WGS sequence"/>
</dbReference>
<reference evidence="1" key="1">
    <citation type="submission" date="2023-07" db="EMBL/GenBank/DDBJ databases">
        <authorList>
            <consortium name="CYATHOMIX"/>
        </authorList>
    </citation>
    <scope>NUCLEOTIDE SEQUENCE</scope>
    <source>
        <strain evidence="1">N/A</strain>
    </source>
</reference>
<protein>
    <submittedName>
        <fullName evidence="1">Uncharacterized protein</fullName>
    </submittedName>
</protein>
<organism evidence="1 2">
    <name type="scientific">Cylicocyclus nassatus</name>
    <name type="common">Nematode worm</name>
    <dbReference type="NCBI Taxonomy" id="53992"/>
    <lineage>
        <taxon>Eukaryota</taxon>
        <taxon>Metazoa</taxon>
        <taxon>Ecdysozoa</taxon>
        <taxon>Nematoda</taxon>
        <taxon>Chromadorea</taxon>
        <taxon>Rhabditida</taxon>
        <taxon>Rhabditina</taxon>
        <taxon>Rhabditomorpha</taxon>
        <taxon>Strongyloidea</taxon>
        <taxon>Strongylidae</taxon>
        <taxon>Cylicocyclus</taxon>
    </lineage>
</organism>
<accession>A0AA36H3E2</accession>
<dbReference type="AlphaFoldDB" id="A0AA36H3E2"/>
<evidence type="ECO:0000313" key="2">
    <source>
        <dbReference type="Proteomes" id="UP001176961"/>
    </source>
</evidence>
<dbReference type="EMBL" id="CATQJL010000305">
    <property type="protein sequence ID" value="CAJ0602997.1"/>
    <property type="molecule type" value="Genomic_DNA"/>
</dbReference>
<evidence type="ECO:0000313" key="1">
    <source>
        <dbReference type="EMBL" id="CAJ0602997.1"/>
    </source>
</evidence>
<gene>
    <name evidence="1" type="ORF">CYNAS_LOCUS14980</name>
</gene>
<name>A0AA36H3E2_CYLNA</name>
<keyword evidence="2" id="KW-1185">Reference proteome</keyword>